<reference evidence="2 3" key="1">
    <citation type="submission" date="2019-05" db="EMBL/GenBank/DDBJ databases">
        <title>Another draft genome of Portunus trituberculatus and its Hox gene families provides insights of decapod evolution.</title>
        <authorList>
            <person name="Jeong J.-H."/>
            <person name="Song I."/>
            <person name="Kim S."/>
            <person name="Choi T."/>
            <person name="Kim D."/>
            <person name="Ryu S."/>
            <person name="Kim W."/>
        </authorList>
    </citation>
    <scope>NUCLEOTIDE SEQUENCE [LARGE SCALE GENOMIC DNA]</scope>
    <source>
        <tissue evidence="2">Muscle</tissue>
    </source>
</reference>
<dbReference type="PANTHER" id="PTHR47501:SF5">
    <property type="entry name" value="HAT C-TERMINAL DIMERISATION DOMAIN-CONTAINING PROTEIN"/>
    <property type="match status" value="1"/>
</dbReference>
<feature type="compositionally biased region" description="Basic and acidic residues" evidence="1">
    <location>
        <begin position="295"/>
        <end position="305"/>
    </location>
</feature>
<dbReference type="EMBL" id="VSRR010000226">
    <property type="protein sequence ID" value="MPC12629.1"/>
    <property type="molecule type" value="Genomic_DNA"/>
</dbReference>
<evidence type="ECO:0008006" key="4">
    <source>
        <dbReference type="Google" id="ProtNLM"/>
    </source>
</evidence>
<comment type="caution">
    <text evidence="2">The sequence shown here is derived from an EMBL/GenBank/DDBJ whole genome shotgun (WGS) entry which is preliminary data.</text>
</comment>
<dbReference type="OrthoDB" id="6382074at2759"/>
<accession>A0A5B7CT30</accession>
<organism evidence="2 3">
    <name type="scientific">Portunus trituberculatus</name>
    <name type="common">Swimming crab</name>
    <name type="synonym">Neptunus trituberculatus</name>
    <dbReference type="NCBI Taxonomy" id="210409"/>
    <lineage>
        <taxon>Eukaryota</taxon>
        <taxon>Metazoa</taxon>
        <taxon>Ecdysozoa</taxon>
        <taxon>Arthropoda</taxon>
        <taxon>Crustacea</taxon>
        <taxon>Multicrustacea</taxon>
        <taxon>Malacostraca</taxon>
        <taxon>Eumalacostraca</taxon>
        <taxon>Eucarida</taxon>
        <taxon>Decapoda</taxon>
        <taxon>Pleocyemata</taxon>
        <taxon>Brachyura</taxon>
        <taxon>Eubrachyura</taxon>
        <taxon>Portunoidea</taxon>
        <taxon>Portunidae</taxon>
        <taxon>Portuninae</taxon>
        <taxon>Portunus</taxon>
    </lineage>
</organism>
<dbReference type="Proteomes" id="UP000324222">
    <property type="component" value="Unassembled WGS sequence"/>
</dbReference>
<evidence type="ECO:0000313" key="2">
    <source>
        <dbReference type="EMBL" id="MPC12629.1"/>
    </source>
</evidence>
<evidence type="ECO:0000313" key="3">
    <source>
        <dbReference type="Proteomes" id="UP000324222"/>
    </source>
</evidence>
<name>A0A5B7CT30_PORTR</name>
<dbReference type="SUPFAM" id="SSF53098">
    <property type="entry name" value="Ribonuclease H-like"/>
    <property type="match status" value="1"/>
</dbReference>
<sequence>MGNKIPFGVTPNGLEYRASCPCLGTRNKYVSTAINRTYTELRLGGRSSQNVRSVARRVHAQLQSLASCRARVMASQETVLTSSEGLSAESIDSEVTGAEPQSPWPFLGRWVRYKKMIGDSYIFQCLSCLPKITHLKVNKSTKANLKSHFNRIHPDMTEQINEACMANVGTGGRSRKRYGQPADGGSTSKKHRLMSITETFGIMTQGNPVLQFTVDKKIIRFVVDNMLSLQIVDSQSFRDMVHALNPSTEIPSRKTLGGKILKTYEEMKEILTRTTTDNAANFQKVFVQFDSDVDDHQGEKTRAPESEVEPSNAPDLEELIADPPEGQGSLELEFVAFDDMEKSSEDGIIKLPRQHMCAAHILNLVASADIEESHMPRALKKAYRSAMAKAQALWNKHGASTVFADSLCKAINIQLIVPTNIRWYSFYDSLVILNKVLEENKDQLLRFMNQQWKLTAFSQKDIDFLFRLKWMGAFDFECDKRMVKRSEVESLMEKKVEEFLQRTDLEARNNSNSSSEDMETEDYYASICDEEDDTGGLHRSTKSKAAQIVKVWLQSRGTESLADPAFNNEKVLINLFLRYNTAMPSSTAVEPLTSLSEDVIGAKRSSLSDENFNMFMFMKGNMSMLKF</sequence>
<dbReference type="PANTHER" id="PTHR47501">
    <property type="entry name" value="TRANSPOSASE-RELATED"/>
    <property type="match status" value="1"/>
</dbReference>
<evidence type="ECO:0000256" key="1">
    <source>
        <dbReference type="SAM" id="MobiDB-lite"/>
    </source>
</evidence>
<proteinExistence type="predicted"/>
<keyword evidence="3" id="KW-1185">Reference proteome</keyword>
<gene>
    <name evidence="2" type="ORF">E2C01_005334</name>
</gene>
<protein>
    <recommendedName>
        <fullName evidence="4">BED-type domain-containing protein</fullName>
    </recommendedName>
</protein>
<feature type="region of interest" description="Disordered" evidence="1">
    <location>
        <begin position="295"/>
        <end position="314"/>
    </location>
</feature>
<dbReference type="AlphaFoldDB" id="A0A5B7CT30"/>
<dbReference type="InterPro" id="IPR012337">
    <property type="entry name" value="RNaseH-like_sf"/>
</dbReference>
<dbReference type="SUPFAM" id="SSF140996">
    <property type="entry name" value="Hermes dimerisation domain"/>
    <property type="match status" value="1"/>
</dbReference>